<dbReference type="PANTHER" id="PTHR38769">
    <property type="entry name" value="UPF0381 PROTEIN YFCZ-RELATED"/>
    <property type="match status" value="1"/>
</dbReference>
<dbReference type="Pfam" id="PF04175">
    <property type="entry name" value="DUF406"/>
    <property type="match status" value="1"/>
</dbReference>
<proteinExistence type="inferred from homology"/>
<name>A0ABT0N6U0_9GAMM</name>
<evidence type="ECO:0000256" key="1">
    <source>
        <dbReference type="ARBA" id="ARBA00006201"/>
    </source>
</evidence>
<protein>
    <submittedName>
        <fullName evidence="2">YfcZ/YiiS family protein</fullName>
    </submittedName>
</protein>
<dbReference type="Gene3D" id="3.30.70.860">
    <property type="match status" value="1"/>
</dbReference>
<comment type="similarity">
    <text evidence="1">Belongs to the UPF0381 family.</text>
</comment>
<accession>A0ABT0N6U0</accession>
<evidence type="ECO:0000313" key="2">
    <source>
        <dbReference type="EMBL" id="MCL2914100.1"/>
    </source>
</evidence>
<dbReference type="InterPro" id="IPR005272">
    <property type="entry name" value="DUF406"/>
</dbReference>
<comment type="caution">
    <text evidence="2">The sequence shown here is derived from an EMBL/GenBank/DDBJ whole genome shotgun (WGS) entry which is preliminary data.</text>
</comment>
<keyword evidence="3" id="KW-1185">Reference proteome</keyword>
<dbReference type="PANTHER" id="PTHR38769:SF1">
    <property type="entry name" value="UPF0381 PROTEIN YFCZ-RELATED"/>
    <property type="match status" value="1"/>
</dbReference>
<dbReference type="InterPro" id="IPR035571">
    <property type="entry name" value="UPF0234-like_C"/>
</dbReference>
<dbReference type="EMBL" id="JAKIKT010000003">
    <property type="protein sequence ID" value="MCL2914100.1"/>
    <property type="molecule type" value="Genomic_DNA"/>
</dbReference>
<dbReference type="RefSeq" id="WP_249248827.1">
    <property type="nucleotide sequence ID" value="NZ_JAKIKT010000003.1"/>
</dbReference>
<gene>
    <name evidence="2" type="ORF">L2725_09920</name>
</gene>
<dbReference type="Proteomes" id="UP001202831">
    <property type="component" value="Unassembled WGS sequence"/>
</dbReference>
<sequence>MKAIRDAQSDAINDTCTYCGSFVDVGAVIEADDTELKVHFAGDDAHAQAEALAQRAVSRFDKTQFAINPQADGVELVLTFDVSVEKMIFQLSI</sequence>
<organism evidence="2 3">
    <name type="scientific">Shewanella corallii</name>
    <dbReference type="NCBI Taxonomy" id="560080"/>
    <lineage>
        <taxon>Bacteria</taxon>
        <taxon>Pseudomonadati</taxon>
        <taxon>Pseudomonadota</taxon>
        <taxon>Gammaproteobacteria</taxon>
        <taxon>Alteromonadales</taxon>
        <taxon>Shewanellaceae</taxon>
        <taxon>Shewanella</taxon>
    </lineage>
</organism>
<reference evidence="2 3" key="1">
    <citation type="submission" date="2022-01" db="EMBL/GenBank/DDBJ databases">
        <title>Whole genome-based taxonomy of the Shewanellaceae.</title>
        <authorList>
            <person name="Martin-Rodriguez A.J."/>
        </authorList>
    </citation>
    <scope>NUCLEOTIDE SEQUENCE [LARGE SCALE GENOMIC DNA]</scope>
    <source>
        <strain evidence="2 3">DSM 21332</strain>
    </source>
</reference>
<evidence type="ECO:0000313" key="3">
    <source>
        <dbReference type="Proteomes" id="UP001202831"/>
    </source>
</evidence>